<dbReference type="PANTHER" id="PTHR39468:SF1">
    <property type="entry name" value="MTF2-LIKE C-TERMINAL DOMAIN-CONTAINING PROTEIN"/>
    <property type="match status" value="1"/>
</dbReference>
<dbReference type="InterPro" id="IPR040009">
    <property type="entry name" value="Mtf2/C5D6.12-like"/>
</dbReference>
<dbReference type="OrthoDB" id="2444174at2759"/>
<name>A0A1Y2FLT1_PROLT</name>
<evidence type="ECO:0000259" key="1">
    <source>
        <dbReference type="Pfam" id="PF19189"/>
    </source>
</evidence>
<reference evidence="2 3" key="1">
    <citation type="submission" date="2016-07" db="EMBL/GenBank/DDBJ databases">
        <title>Pervasive Adenine N6-methylation of Active Genes in Fungi.</title>
        <authorList>
            <consortium name="DOE Joint Genome Institute"/>
            <person name="Mondo S.J."/>
            <person name="Dannebaum R.O."/>
            <person name="Kuo R.C."/>
            <person name="Labutti K."/>
            <person name="Haridas S."/>
            <person name="Kuo A."/>
            <person name="Salamov A."/>
            <person name="Ahrendt S.R."/>
            <person name="Lipzen A."/>
            <person name="Sullivan W."/>
            <person name="Andreopoulos W.B."/>
            <person name="Clum A."/>
            <person name="Lindquist E."/>
            <person name="Daum C."/>
            <person name="Ramamoorthy G.K."/>
            <person name="Gryganskyi A."/>
            <person name="Culley D."/>
            <person name="Magnuson J.K."/>
            <person name="James T.Y."/>
            <person name="O'Malley M.A."/>
            <person name="Stajich J.E."/>
            <person name="Spatafora J.W."/>
            <person name="Visel A."/>
            <person name="Grigoriev I.V."/>
        </authorList>
    </citation>
    <scope>NUCLEOTIDE SEQUENCE [LARGE SCALE GENOMIC DNA]</scope>
    <source>
        <strain evidence="2 3">12-1054</strain>
    </source>
</reference>
<accession>A0A1Y2FLT1</accession>
<evidence type="ECO:0000313" key="2">
    <source>
        <dbReference type="EMBL" id="ORY84923.1"/>
    </source>
</evidence>
<dbReference type="RefSeq" id="XP_040726706.1">
    <property type="nucleotide sequence ID" value="XM_040871732.1"/>
</dbReference>
<dbReference type="InterPro" id="IPR043837">
    <property type="entry name" value="Mtf2-like_C"/>
</dbReference>
<protein>
    <recommendedName>
        <fullName evidence="1">Mtf2-like C-terminal domain-containing protein</fullName>
    </recommendedName>
</protein>
<dbReference type="Proteomes" id="UP000193685">
    <property type="component" value="Unassembled WGS sequence"/>
</dbReference>
<comment type="caution">
    <text evidence="2">The sequence shown here is derived from an EMBL/GenBank/DDBJ whole genome shotgun (WGS) entry which is preliminary data.</text>
</comment>
<dbReference type="AlphaFoldDB" id="A0A1Y2FLT1"/>
<organism evidence="2 3">
    <name type="scientific">Protomyces lactucae-debilis</name>
    <dbReference type="NCBI Taxonomy" id="2754530"/>
    <lineage>
        <taxon>Eukaryota</taxon>
        <taxon>Fungi</taxon>
        <taxon>Dikarya</taxon>
        <taxon>Ascomycota</taxon>
        <taxon>Taphrinomycotina</taxon>
        <taxon>Taphrinomycetes</taxon>
        <taxon>Taphrinales</taxon>
        <taxon>Protomycetaceae</taxon>
        <taxon>Protomyces</taxon>
    </lineage>
</organism>
<dbReference type="PANTHER" id="PTHR39468">
    <property type="entry name" value="CHROMOSOME 7, WHOLE GENOME SHOTGUN SEQUENCE"/>
    <property type="match status" value="1"/>
</dbReference>
<dbReference type="STRING" id="56484.A0A1Y2FLT1"/>
<dbReference type="Pfam" id="PF19189">
    <property type="entry name" value="Mtf2"/>
    <property type="match status" value="1"/>
</dbReference>
<gene>
    <name evidence="2" type="ORF">BCR37DRAFT_397483</name>
</gene>
<dbReference type="GO" id="GO:0005739">
    <property type="term" value="C:mitochondrion"/>
    <property type="evidence" value="ECO:0007669"/>
    <property type="project" value="InterPro"/>
</dbReference>
<keyword evidence="3" id="KW-1185">Reference proteome</keyword>
<dbReference type="GeneID" id="63788331"/>
<dbReference type="OMA" id="ERQCAAN"/>
<evidence type="ECO:0000313" key="3">
    <source>
        <dbReference type="Proteomes" id="UP000193685"/>
    </source>
</evidence>
<feature type="domain" description="Mtf2-like C-terminal" evidence="1">
    <location>
        <begin position="175"/>
        <end position="350"/>
    </location>
</feature>
<sequence length="371" mass="41999">MRAARVRPAAILPFLYPHTWRCCYSAQATNSHHDASSSIPMPTVSKEMEAIIAERQAQKLPMKRQTPVRSSHEGTMTLGERERFSKIFETILSTKASLSLPKDETTFSFHPDPVKQVSERSAISSHVEASEQAARDHLKAYPPVLRQEAEQAMTNLKQRKLARQRQLKSSALRSAPLYKALKEQLLECTDSLLLEDFVHEHIFGPLRRNEIDLADKAKRKSSMAFCNAYPLILADAMRIYRLSYNDPAAAIDLFDRVKAHGITSIVIGANTLVYNEVLAARWEGWRDVESVLVTLEEMEQNGVRWDDGTANILKKVSHDILTETRAAGGAGLYWQSEDPVKLESFNKIRSSIVLENTERTIEKLKEVKIEE</sequence>
<dbReference type="EMBL" id="MCFI01000005">
    <property type="protein sequence ID" value="ORY84923.1"/>
    <property type="molecule type" value="Genomic_DNA"/>
</dbReference>
<proteinExistence type="predicted"/>